<sequence>MITMGRSEMKIASAELRNLMKAVSEGHYETVNTILDKDPELVNQYVPPTYDSPLARVLNKKHIDYKMFDILVKHRVDFDYPINHHKETPIELACKNQDLQLFKYLVQHNAPISEQAPHFLLVNSTNIKYLTEDKIKNTCEIIKLMGGLEAVSSKCNAEGNRFGEQARKSQLINRFGGIVKYDYMQLLQSVYQIVDREVDAQTIHGSTEILTNLLNKIRGQFSSKETYDQQNLKDSISLFFMTGGEIPPLRRVPESRVEEASIDAPKNML</sequence>
<dbReference type="InterPro" id="IPR002110">
    <property type="entry name" value="Ankyrin_rpt"/>
</dbReference>
<dbReference type="Gene3D" id="1.25.40.20">
    <property type="entry name" value="Ankyrin repeat-containing domain"/>
    <property type="match status" value="1"/>
</dbReference>
<dbReference type="InterPro" id="IPR036770">
    <property type="entry name" value="Ankyrin_rpt-contain_sf"/>
</dbReference>
<protein>
    <submittedName>
        <fullName evidence="1">Ankyrin repeat domain-containing protein</fullName>
    </submittedName>
</protein>
<dbReference type="NCBIfam" id="NF043025">
    <property type="entry name" value="T4SS_AnkJ"/>
    <property type="match status" value="1"/>
</dbReference>
<dbReference type="RefSeq" id="WP_080272352.1">
    <property type="nucleotide sequence ID" value="NZ_CP017601.1"/>
</dbReference>
<dbReference type="EMBL" id="PQWY01000004">
    <property type="protein sequence ID" value="PPK32787.1"/>
    <property type="molecule type" value="Genomic_DNA"/>
</dbReference>
<organism evidence="1 2">
    <name type="scientific">Legionella pneumophila</name>
    <dbReference type="NCBI Taxonomy" id="446"/>
    <lineage>
        <taxon>Bacteria</taxon>
        <taxon>Pseudomonadati</taxon>
        <taxon>Pseudomonadota</taxon>
        <taxon>Gammaproteobacteria</taxon>
        <taxon>Legionellales</taxon>
        <taxon>Legionellaceae</taxon>
        <taxon>Legionella</taxon>
    </lineage>
</organism>
<evidence type="ECO:0000313" key="2">
    <source>
        <dbReference type="Proteomes" id="UP000239239"/>
    </source>
</evidence>
<comment type="caution">
    <text evidence="1">The sequence shown here is derived from an EMBL/GenBank/DDBJ whole genome shotgun (WGS) entry which is preliminary data.</text>
</comment>
<dbReference type="AlphaFoldDB" id="A0A2S6F5T1"/>
<name>A0A2S6F5T1_LEGPN</name>
<dbReference type="Proteomes" id="UP000239239">
    <property type="component" value="Unassembled WGS sequence"/>
</dbReference>
<accession>A0A2S6F5T1</accession>
<gene>
    <name evidence="1" type="ORF">C3928_02855</name>
</gene>
<dbReference type="SMART" id="SM00248">
    <property type="entry name" value="ANK"/>
    <property type="match status" value="3"/>
</dbReference>
<dbReference type="Pfam" id="PF12796">
    <property type="entry name" value="Ank_2"/>
    <property type="match status" value="1"/>
</dbReference>
<dbReference type="SUPFAM" id="SSF48403">
    <property type="entry name" value="Ankyrin repeat"/>
    <property type="match status" value="1"/>
</dbReference>
<proteinExistence type="predicted"/>
<dbReference type="OrthoDB" id="5654039at2"/>
<evidence type="ECO:0000313" key="1">
    <source>
        <dbReference type="EMBL" id="PPK32787.1"/>
    </source>
</evidence>
<reference evidence="1 2" key="1">
    <citation type="submission" date="2018-02" db="EMBL/GenBank/DDBJ databases">
        <title>Draft genome sequences of four Legionella pneumophila clinical strains isolated in Ontario.</title>
        <authorList>
            <person name="Fortuna A."/>
            <person name="Ramnarine R."/>
            <person name="Li A."/>
            <person name="Frantz C."/>
            <person name="Mallo G."/>
        </authorList>
    </citation>
    <scope>NUCLEOTIDE SEQUENCE [LARGE SCALE GENOMIC DNA]</scope>
    <source>
        <strain evidence="1 2">LG61</strain>
    </source>
</reference>